<dbReference type="Pfam" id="PF07883">
    <property type="entry name" value="Cupin_2"/>
    <property type="match status" value="1"/>
</dbReference>
<dbReference type="InterPro" id="IPR013096">
    <property type="entry name" value="Cupin_2"/>
</dbReference>
<dbReference type="PIRSF" id="PIRSF029883">
    <property type="entry name" value="KdgF"/>
    <property type="match status" value="1"/>
</dbReference>
<gene>
    <name evidence="2" type="ORF">AMQ74_00411</name>
</gene>
<dbReference type="InterPro" id="IPR025499">
    <property type="entry name" value="KdgF"/>
</dbReference>
<name>A0A150J891_9EURY</name>
<protein>
    <submittedName>
        <fullName evidence="2">Cupin domain protein</fullName>
    </submittedName>
</protein>
<sequence>MPFENFKNVNEREIFPGYKAKFIHSENMTFANWTIEEGASFPEHSHPHEQVLIMLEGSLEIKVGRETKVIKPGDVTIIPSNMPHMGKAIKKVNAIDIFYPVRQDYV</sequence>
<dbReference type="InterPro" id="IPR014710">
    <property type="entry name" value="RmlC-like_jellyroll"/>
</dbReference>
<reference evidence="2 3" key="1">
    <citation type="journal article" date="2016" name="ISME J.">
        <title>Chasing the elusive Euryarchaeota class WSA2: genomes reveal a uniquely fastidious methyl-reducing methanogen.</title>
        <authorList>
            <person name="Nobu M.K."/>
            <person name="Narihiro T."/>
            <person name="Kuroda K."/>
            <person name="Mei R."/>
            <person name="Liu W.T."/>
        </authorList>
    </citation>
    <scope>NUCLEOTIDE SEQUENCE [LARGE SCALE GENOMIC DNA]</scope>
    <source>
        <strain evidence="2">U1lsi0528_Bin089</strain>
    </source>
</reference>
<organism evidence="2 3">
    <name type="scientific">Candidatus Methanofastidiosum methylothiophilum</name>
    <dbReference type="NCBI Taxonomy" id="1705564"/>
    <lineage>
        <taxon>Archaea</taxon>
        <taxon>Methanobacteriati</taxon>
        <taxon>Methanobacteriota</taxon>
        <taxon>Stenosarchaea group</taxon>
        <taxon>Candidatus Methanofastidiosia</taxon>
        <taxon>Candidatus Methanofastidiosales</taxon>
        <taxon>Candidatus Methanofastidiosaceae</taxon>
        <taxon>Candidatus Methanofastidiosum</taxon>
    </lineage>
</organism>
<dbReference type="PANTHER" id="PTHR40112:SF1">
    <property type="entry name" value="H2HPP ISOMERASE"/>
    <property type="match status" value="1"/>
</dbReference>
<dbReference type="SUPFAM" id="SSF51182">
    <property type="entry name" value="RmlC-like cupins"/>
    <property type="match status" value="1"/>
</dbReference>
<dbReference type="Gene3D" id="2.60.120.10">
    <property type="entry name" value="Jelly Rolls"/>
    <property type="match status" value="1"/>
</dbReference>
<dbReference type="PANTHER" id="PTHR40112">
    <property type="entry name" value="H2HPP ISOMERASE"/>
    <property type="match status" value="1"/>
</dbReference>
<dbReference type="InterPro" id="IPR011051">
    <property type="entry name" value="RmlC_Cupin_sf"/>
</dbReference>
<evidence type="ECO:0000313" key="2">
    <source>
        <dbReference type="EMBL" id="KYC53355.1"/>
    </source>
</evidence>
<dbReference type="AlphaFoldDB" id="A0A150J891"/>
<feature type="domain" description="Cupin type-2" evidence="1">
    <location>
        <begin position="33"/>
        <end position="88"/>
    </location>
</feature>
<dbReference type="EMBL" id="LNGD01000014">
    <property type="protein sequence ID" value="KYC53355.1"/>
    <property type="molecule type" value="Genomic_DNA"/>
</dbReference>
<comment type="caution">
    <text evidence="2">The sequence shown here is derived from an EMBL/GenBank/DDBJ whole genome shotgun (WGS) entry which is preliminary data.</text>
</comment>
<evidence type="ECO:0000259" key="1">
    <source>
        <dbReference type="Pfam" id="PF07883"/>
    </source>
</evidence>
<accession>A0A150J891</accession>
<evidence type="ECO:0000313" key="3">
    <source>
        <dbReference type="Proteomes" id="UP000075578"/>
    </source>
</evidence>
<dbReference type="InterPro" id="IPR052535">
    <property type="entry name" value="Bacilysin_H2HPP_isomerase"/>
</dbReference>
<dbReference type="Proteomes" id="UP000075578">
    <property type="component" value="Unassembled WGS sequence"/>
</dbReference>
<dbReference type="CDD" id="cd02238">
    <property type="entry name" value="cupin_KdgF"/>
    <property type="match status" value="1"/>
</dbReference>
<proteinExistence type="predicted"/>